<name>A0A1Q2HSI8_9BACT</name>
<sequence length="200" mass="23042">MNDKEKILKYAAKKGAISPREIESVGISRQKLYRLYREGKLVRVDRGTYSIRNVEPTEWHTYVTVAVAFPKSVICLLSALQFHNLTTQNPHNVWIALDREADRRNPKRSRQPVSIVRFSGDSFSQGIETHSIEGVHVQIYSAAKTVADCFKYRNKIGLEIAIEAMTDCIRKKKATRDRIWQFAKICRVSKVIRPYMEAIT</sequence>
<dbReference type="KEGG" id="pbu:L21SP3_02054"/>
<proteinExistence type="predicted"/>
<keyword evidence="3" id="KW-1185">Reference proteome</keyword>
<dbReference type="AlphaFoldDB" id="A0A1Q2HSI8"/>
<organism evidence="2 3">
    <name type="scientific">Sedimentisphaera cyanobacteriorum</name>
    <dbReference type="NCBI Taxonomy" id="1940790"/>
    <lineage>
        <taxon>Bacteria</taxon>
        <taxon>Pseudomonadati</taxon>
        <taxon>Planctomycetota</taxon>
        <taxon>Phycisphaerae</taxon>
        <taxon>Sedimentisphaerales</taxon>
        <taxon>Sedimentisphaeraceae</taxon>
        <taxon>Sedimentisphaera</taxon>
    </lineage>
</organism>
<dbReference type="RefSeq" id="WP_077541240.1">
    <property type="nucleotide sequence ID" value="NZ_CP019633.1"/>
</dbReference>
<dbReference type="Pfam" id="PF13338">
    <property type="entry name" value="AbiEi_4"/>
    <property type="match status" value="1"/>
</dbReference>
<evidence type="ECO:0000313" key="2">
    <source>
        <dbReference type="EMBL" id="AQQ10226.1"/>
    </source>
</evidence>
<dbReference type="InterPro" id="IPR025159">
    <property type="entry name" value="AbiEi_N"/>
</dbReference>
<dbReference type="EMBL" id="CP019633">
    <property type="protein sequence ID" value="AQQ10226.1"/>
    <property type="molecule type" value="Genomic_DNA"/>
</dbReference>
<evidence type="ECO:0000259" key="1">
    <source>
        <dbReference type="Pfam" id="PF13338"/>
    </source>
</evidence>
<gene>
    <name evidence="2" type="ORF">L21SP3_02054</name>
</gene>
<protein>
    <recommendedName>
        <fullName evidence="1">AbiEi antitoxin N-terminal domain-containing protein</fullName>
    </recommendedName>
</protein>
<reference evidence="3" key="1">
    <citation type="submission" date="2017-02" db="EMBL/GenBank/DDBJ databases">
        <title>Comparative genomics and description of representatives of a novel lineage of planctomycetes thriving in anoxic sediments.</title>
        <authorList>
            <person name="Spring S."/>
            <person name="Bunk B."/>
            <person name="Sproer C."/>
            <person name="Klenk H.-P."/>
        </authorList>
    </citation>
    <scope>NUCLEOTIDE SEQUENCE [LARGE SCALE GENOMIC DNA]</scope>
    <source>
        <strain evidence="3">L21-RPul-D3</strain>
    </source>
</reference>
<accession>A0A1Q2HSI8</accession>
<dbReference type="OrthoDB" id="9801429at2"/>
<dbReference type="Proteomes" id="UP000188273">
    <property type="component" value="Chromosome"/>
</dbReference>
<feature type="domain" description="AbiEi antitoxin N-terminal" evidence="1">
    <location>
        <begin position="6"/>
        <end position="50"/>
    </location>
</feature>
<dbReference type="STRING" id="1940790.L21SP3_02054"/>
<evidence type="ECO:0000313" key="3">
    <source>
        <dbReference type="Proteomes" id="UP000188273"/>
    </source>
</evidence>